<reference evidence="1 2" key="1">
    <citation type="submission" date="2016-06" db="EMBL/GenBank/DDBJ databases">
        <authorList>
            <person name="Kjaerup R.B."/>
            <person name="Dalgaard T.S."/>
            <person name="Juul-Madsen H.R."/>
        </authorList>
    </citation>
    <scope>NUCLEOTIDE SEQUENCE [LARGE SCALE GENOMIC DNA]</scope>
    <source>
        <strain evidence="1 2">E2464</strain>
    </source>
</reference>
<evidence type="ECO:0000313" key="2">
    <source>
        <dbReference type="Proteomes" id="UP000093861"/>
    </source>
</evidence>
<dbReference type="AlphaFoldDB" id="A0A1A2SA81"/>
<evidence type="ECO:0000313" key="1">
    <source>
        <dbReference type="EMBL" id="OBH61123.1"/>
    </source>
</evidence>
<sequence>MDLDHRHAPAVDESSVEGTVVDGQPLALIETQQQVGTRNQRVGDTHVRSQIAPDYYIVARCEGAFRSFVMDG</sequence>
<accession>A0A1A2SA81</accession>
<name>A0A1A2SA81_9MYCO</name>
<dbReference type="EMBL" id="LZJS01000083">
    <property type="protein sequence ID" value="OBH61123.1"/>
    <property type="molecule type" value="Genomic_DNA"/>
</dbReference>
<proteinExistence type="predicted"/>
<comment type="caution">
    <text evidence="1">The sequence shown here is derived from an EMBL/GenBank/DDBJ whole genome shotgun (WGS) entry which is preliminary data.</text>
</comment>
<dbReference type="Proteomes" id="UP000093861">
    <property type="component" value="Unassembled WGS sequence"/>
</dbReference>
<protein>
    <submittedName>
        <fullName evidence="1">Uncharacterized protein</fullName>
    </submittedName>
</protein>
<gene>
    <name evidence="1" type="ORF">A5685_25750</name>
</gene>
<organism evidence="1 2">
    <name type="scientific">Mycobacterium colombiense</name>
    <dbReference type="NCBI Taxonomy" id="339268"/>
    <lineage>
        <taxon>Bacteria</taxon>
        <taxon>Bacillati</taxon>
        <taxon>Actinomycetota</taxon>
        <taxon>Actinomycetes</taxon>
        <taxon>Mycobacteriales</taxon>
        <taxon>Mycobacteriaceae</taxon>
        <taxon>Mycobacterium</taxon>
        <taxon>Mycobacterium avium complex (MAC)</taxon>
    </lineage>
</organism>